<dbReference type="AlphaFoldDB" id="A0A4Q0SK34"/>
<protein>
    <submittedName>
        <fullName evidence="1">Uncharacterized protein</fullName>
    </submittedName>
</protein>
<proteinExistence type="predicted"/>
<gene>
    <name evidence="1" type="ORF">XH94_16700</name>
</gene>
<evidence type="ECO:0000313" key="1">
    <source>
        <dbReference type="EMBL" id="RXH39552.1"/>
    </source>
</evidence>
<dbReference type="Proteomes" id="UP000290565">
    <property type="component" value="Unassembled WGS sequence"/>
</dbReference>
<reference evidence="1 2" key="1">
    <citation type="submission" date="2015-04" db="EMBL/GenBank/DDBJ databases">
        <title>Comparative genomics of rhizobia nodulating Arachis hypogaea in China.</title>
        <authorList>
            <person name="Li Y."/>
        </authorList>
    </citation>
    <scope>NUCLEOTIDE SEQUENCE [LARGE SCALE GENOMIC DNA]</scope>
    <source>
        <strain evidence="1 2">CCBAU 51787</strain>
    </source>
</reference>
<accession>A0A4Q0SK34</accession>
<evidence type="ECO:0000313" key="2">
    <source>
        <dbReference type="Proteomes" id="UP000290565"/>
    </source>
</evidence>
<sequence>MVLAIGDIDPAIGVGDDIVHDVELAGIGARLAPALDQLAVGRELVHAGVAVAVGDVDLALRRQRRVGAAMEGIAAHERRRLCGEADRQQHLAVGGAFAHGVVAVVGAVKIVVCIDV</sequence>
<comment type="caution">
    <text evidence="1">The sequence shown here is derived from an EMBL/GenBank/DDBJ whole genome shotgun (WGS) entry which is preliminary data.</text>
</comment>
<organism evidence="1 2">
    <name type="scientific">Bradyrhizobium zhanjiangense</name>
    <dbReference type="NCBI Taxonomy" id="1325107"/>
    <lineage>
        <taxon>Bacteria</taxon>
        <taxon>Pseudomonadati</taxon>
        <taxon>Pseudomonadota</taxon>
        <taxon>Alphaproteobacteria</taxon>
        <taxon>Hyphomicrobiales</taxon>
        <taxon>Nitrobacteraceae</taxon>
        <taxon>Bradyrhizobium</taxon>
    </lineage>
</organism>
<dbReference type="EMBL" id="LBJM01000047">
    <property type="protein sequence ID" value="RXH39552.1"/>
    <property type="molecule type" value="Genomic_DNA"/>
</dbReference>
<name>A0A4Q0SK34_9BRAD</name>